<dbReference type="STRING" id="1676925.ENSPKIP00000036445"/>
<dbReference type="PANTHER" id="PTHR22028">
    <property type="entry name" value="SFI1 SPINDLE BODY DOMAIN-CONTAINING PROTEIN-RELATED"/>
    <property type="match status" value="1"/>
</dbReference>
<feature type="compositionally biased region" description="Polar residues" evidence="1">
    <location>
        <begin position="1167"/>
        <end position="1182"/>
    </location>
</feature>
<evidence type="ECO:0000256" key="1">
    <source>
        <dbReference type="SAM" id="MobiDB-lite"/>
    </source>
</evidence>
<keyword evidence="3" id="KW-1185">Reference proteome</keyword>
<dbReference type="AlphaFoldDB" id="A0A3B3T198"/>
<feature type="region of interest" description="Disordered" evidence="1">
    <location>
        <begin position="1"/>
        <end position="24"/>
    </location>
</feature>
<accession>A0A3B3T198</accession>
<dbReference type="CTD" id="9814"/>
<dbReference type="Proteomes" id="UP000261540">
    <property type="component" value="Unplaced"/>
</dbReference>
<proteinExistence type="predicted"/>
<dbReference type="OrthoDB" id="195843at2759"/>
<protein>
    <submittedName>
        <fullName evidence="2">SFI1 centrin binding protein</fullName>
    </submittedName>
</protein>
<sequence length="1200" mass="142923">MRGDTRRGPPPVSGGGAGSGSRETVPRRMEYRVGYTWNRGGRLKELRIRHLARKFWYLWIWKTFGRVHPSRARCHHRRAVLQKALDGWKEEWWISRREWSLSVRADCHYRYHLYNQAFSGWQEYVRMREEKRRMLKKAESYAEGQRLAKAWESWQLYLEVRRIKLRMQEKAMQQREHGVLRSAWSRWRSRLQLRQDQGLMEEAALQHWALALQSRVWLQWKVVYLQAISQRNQETRAAQHYSRGLKRFALQAWARYLHYRQVKKKRQAEAKHLWQLKVLSHCWHMWQDAAWREQQQRDKWQVVATLAQRSRQRRALVRWTAYMGLRPEQKEREQIAMEHDGRRLLHLGFRLLAWNVRESKARRVNQILALRQHQHCLTVQFWKHWQQRYEEAEERKLQPKMETACRHYSTVLLKSSIRRWTEYVTEHRLAQEMEQKAQACFVRRVLPRCLGAWVEFAARRRLTREQKEVAEVYRQQQTYSWVFYTWWERSVEQRELRLAERMAILHAEQSVLRQAWEHWRRRADEDRLQQEKQVSAGQLYLHTLGRRTLREWRLNATLMQTERERMNQALRHYQMFCVRRALNCWKKYVQCRKSKAKQVERVHDHYTSRLLTGALEGWKGYHQQRQAVYHTVEELERGQHQVLLREVLSVWRRNTVQLAAERIQYEEASQHYQHCLLSKSFQAWRQTSERLLLCRQQQCEMVRRAQAQIQRVLLRQVFKRWRERSRALVEERTGMEKAKQHHRAVLLGRALQVWKLYHHRKKRLWILKRQATCLLTHRTCLRYLTCWKTQLQLRQKEAELTEVALWHWSLNLQAKVLDIWKDWVREQHRKRHRLGQAVQLYRDGLLREGAVRILTYTTDMSSFRASSSQQTQEQSSRKLQRVVWRCAMRWKQRALCQAGRAAGGPSRKRVSFSLPVPPAGNTSIPWSREAEGGAGEEHTASQMLAARAARLQPRRSEHLLYSLDTEPARSAAQSSMQCLVSSAEPSSVTPGKGLCPSGPVLLQDLILKGPNHTGPLGLRKEPVSEEPLLPPSCFMTFPKPQHELPRSEVKYSGQSDVLLSPDKFTTVDCGRSDEEEEEEDQLSHGRCTIDPTTALTEELLSIRQDMLRYQDNKKQLQAWRRLAEVLRSWLRTSASDGEESGDTRQELAELEARMTRLSGQLEGEKATMQSHASRIRHTTSMLQELRLGSAESAARGTKPE</sequence>
<dbReference type="GO" id="GO:0019902">
    <property type="term" value="F:phosphatase binding"/>
    <property type="evidence" value="ECO:0007669"/>
    <property type="project" value="TreeGrafter"/>
</dbReference>
<organism evidence="2 3">
    <name type="scientific">Paramormyrops kingsleyae</name>
    <dbReference type="NCBI Taxonomy" id="1676925"/>
    <lineage>
        <taxon>Eukaryota</taxon>
        <taxon>Metazoa</taxon>
        <taxon>Chordata</taxon>
        <taxon>Craniata</taxon>
        <taxon>Vertebrata</taxon>
        <taxon>Euteleostomi</taxon>
        <taxon>Actinopterygii</taxon>
        <taxon>Neopterygii</taxon>
        <taxon>Teleostei</taxon>
        <taxon>Osteoglossocephala</taxon>
        <taxon>Osteoglossomorpha</taxon>
        <taxon>Osteoglossiformes</taxon>
        <taxon>Mormyridae</taxon>
        <taxon>Paramormyrops</taxon>
    </lineage>
</organism>
<dbReference type="InterPro" id="IPR052270">
    <property type="entry name" value="CACF_protein"/>
</dbReference>
<dbReference type="KEGG" id="pki:111833713"/>
<reference evidence="2" key="1">
    <citation type="submission" date="2025-08" db="UniProtKB">
        <authorList>
            <consortium name="Ensembl"/>
        </authorList>
    </citation>
    <scope>IDENTIFICATION</scope>
</reference>
<dbReference type="GeneTree" id="ENSGT00940000154110"/>
<reference evidence="2" key="2">
    <citation type="submission" date="2025-09" db="UniProtKB">
        <authorList>
            <consortium name="Ensembl"/>
        </authorList>
    </citation>
    <scope>IDENTIFICATION</scope>
</reference>
<evidence type="ECO:0000313" key="3">
    <source>
        <dbReference type="Proteomes" id="UP000261540"/>
    </source>
</evidence>
<feature type="region of interest" description="Disordered" evidence="1">
    <location>
        <begin position="1158"/>
        <end position="1200"/>
    </location>
</feature>
<dbReference type="PANTHER" id="PTHR22028:SF4">
    <property type="entry name" value="PROTEIN SFI1 HOMOLOG"/>
    <property type="match status" value="1"/>
</dbReference>
<evidence type="ECO:0000313" key="2">
    <source>
        <dbReference type="Ensembl" id="ENSPKIP00000036445.1"/>
    </source>
</evidence>
<name>A0A3B3T198_9TELE</name>
<dbReference type="Ensembl" id="ENSPKIT00000017392.1">
    <property type="protein sequence ID" value="ENSPKIP00000036445.1"/>
    <property type="gene ID" value="ENSPKIG00000015006.1"/>
</dbReference>
<feature type="region of interest" description="Disordered" evidence="1">
    <location>
        <begin position="1063"/>
        <end position="1086"/>
    </location>
</feature>